<evidence type="ECO:0000313" key="3">
    <source>
        <dbReference type="EMBL" id="CAB4809416.1"/>
    </source>
</evidence>
<evidence type="ECO:0000313" key="4">
    <source>
        <dbReference type="EMBL" id="CAB4866043.1"/>
    </source>
</evidence>
<proteinExistence type="predicted"/>
<evidence type="ECO:0000313" key="1">
    <source>
        <dbReference type="EMBL" id="CAB4725619.1"/>
    </source>
</evidence>
<dbReference type="EMBL" id="CAFBLJ010000029">
    <property type="protein sequence ID" value="CAB4866043.1"/>
    <property type="molecule type" value="Genomic_DNA"/>
</dbReference>
<organism evidence="2">
    <name type="scientific">freshwater metagenome</name>
    <dbReference type="NCBI Taxonomy" id="449393"/>
    <lineage>
        <taxon>unclassified sequences</taxon>
        <taxon>metagenomes</taxon>
        <taxon>ecological metagenomes</taxon>
    </lineage>
</organism>
<dbReference type="EMBL" id="CAEZZP010000013">
    <property type="protein sequence ID" value="CAB4764736.1"/>
    <property type="molecule type" value="Genomic_DNA"/>
</dbReference>
<evidence type="ECO:0000313" key="2">
    <source>
        <dbReference type="EMBL" id="CAB4764736.1"/>
    </source>
</evidence>
<dbReference type="EMBL" id="CAFAAL010000102">
    <property type="protein sequence ID" value="CAB4809416.1"/>
    <property type="molecule type" value="Genomic_DNA"/>
</dbReference>
<sequence>MQRNETSDVTWRLSTPSDIQFAYQVAVANDPRWWRACKNGLSPRTVIEVAQSFAAGVVISNEARDLGIAVLSETGAAATGMLDVWSLQDSEAIESVSDIIPEILGAAFSASNIRALYFERFENDVDLLGYSRPWWKLQIEYPDFAMIQGKYENRTCWVMTRSDFEIHSSSITDSVA</sequence>
<evidence type="ECO:0000313" key="5">
    <source>
        <dbReference type="EMBL" id="CAB4910399.1"/>
    </source>
</evidence>
<evidence type="ECO:0000313" key="6">
    <source>
        <dbReference type="EMBL" id="CAB5021918.1"/>
    </source>
</evidence>
<accession>A0A6J6UYX8</accession>
<dbReference type="AlphaFoldDB" id="A0A6J6UYX8"/>
<dbReference type="EMBL" id="CAEZYH010000068">
    <property type="protein sequence ID" value="CAB4725619.1"/>
    <property type="molecule type" value="Genomic_DNA"/>
</dbReference>
<protein>
    <submittedName>
        <fullName evidence="2">Unannotated protein</fullName>
    </submittedName>
</protein>
<gene>
    <name evidence="1" type="ORF">UFOPK2658_01376</name>
    <name evidence="2" type="ORF">UFOPK2880_00375</name>
    <name evidence="3" type="ORF">UFOPK3004_01131</name>
    <name evidence="4" type="ORF">UFOPK3304_00736</name>
    <name evidence="5" type="ORF">UFOPK3494_01487</name>
    <name evidence="6" type="ORF">UFOPK4134_00330</name>
</gene>
<name>A0A6J6UYX8_9ZZZZ</name>
<dbReference type="EMBL" id="CAFBMF010000125">
    <property type="protein sequence ID" value="CAB4910399.1"/>
    <property type="molecule type" value="Genomic_DNA"/>
</dbReference>
<reference evidence="2" key="1">
    <citation type="submission" date="2020-05" db="EMBL/GenBank/DDBJ databases">
        <authorList>
            <person name="Chiriac C."/>
            <person name="Salcher M."/>
            <person name="Ghai R."/>
            <person name="Kavagutti S V."/>
        </authorList>
    </citation>
    <scope>NUCLEOTIDE SEQUENCE</scope>
</reference>
<dbReference type="EMBL" id="CAFBPS010000012">
    <property type="protein sequence ID" value="CAB5021918.1"/>
    <property type="molecule type" value="Genomic_DNA"/>
</dbReference>